<proteinExistence type="predicted"/>
<keyword evidence="1" id="KW-0614">Plasmid</keyword>
<dbReference type="Proteomes" id="UP000195807">
    <property type="component" value="Plasmid pCME4A9II"/>
</dbReference>
<gene>
    <name evidence="1" type="ORF">A9D14_18775</name>
</gene>
<dbReference type="RefSeq" id="WP_066850897.1">
    <property type="nucleotide sequence ID" value="NZ_CP019604.1"/>
</dbReference>
<organism evidence="1 2">
    <name type="scientific">Croceicoccus marinus</name>
    <dbReference type="NCBI Taxonomy" id="450378"/>
    <lineage>
        <taxon>Bacteria</taxon>
        <taxon>Pseudomonadati</taxon>
        <taxon>Pseudomonadota</taxon>
        <taxon>Alphaproteobacteria</taxon>
        <taxon>Sphingomonadales</taxon>
        <taxon>Erythrobacteraceae</taxon>
        <taxon>Croceicoccus</taxon>
    </lineage>
</organism>
<dbReference type="EMBL" id="CP019604">
    <property type="protein sequence ID" value="ARU18385.1"/>
    <property type="molecule type" value="Genomic_DNA"/>
</dbReference>
<geneLocation type="plasmid" evidence="2">
    <name>pcme4a9ii</name>
</geneLocation>
<evidence type="ECO:0000313" key="1">
    <source>
        <dbReference type="EMBL" id="ARU18385.1"/>
    </source>
</evidence>
<dbReference type="KEGG" id="cman:A9D14_18775"/>
<keyword evidence="2" id="KW-1185">Reference proteome</keyword>
<sequence>MPPIPAYDLAFRFERALQPDALRIVTTCARAVNEAMDDAHLAGLYPGTDPAVLLLARHMGRIAAGDDPEARHPQDAVLRASCMERIRQLRSADVLVPLVRRGVGHDPHLVRVYKDAARSRLRALAHELGFYGETYDLRSLAAGSAPPPRFELATDRFRLQLDPDRMMPGREVTYMRAEQRQGGWTGSLTRVEIGVLGDIAKFARTLRRELHLAAPAPTTAL</sequence>
<dbReference type="STRING" id="450378.GCA_001661675_03771"/>
<name>A0A217EZ19_9SPHN</name>
<reference evidence="1 2" key="1">
    <citation type="submission" date="2017-01" db="EMBL/GenBank/DDBJ databases">
        <title>Complete genome sequence of esterase-producing bacterium Croceicoccus marinus E4A9.</title>
        <authorList>
            <person name="Wu Y.-H."/>
            <person name="Cheng H."/>
            <person name="Xu L."/>
            <person name="Huo Y.-Y."/>
            <person name="Wang C.-S."/>
            <person name="Xu X.-W."/>
        </authorList>
    </citation>
    <scope>NUCLEOTIDE SEQUENCE [LARGE SCALE GENOMIC DNA]</scope>
    <source>
        <strain evidence="1 2">E4A9</strain>
        <plasmid evidence="2">Plasmid pcme4a9ii</plasmid>
    </source>
</reference>
<dbReference type="OrthoDB" id="6894039at2"/>
<accession>A0A217EZ19</accession>
<dbReference type="AlphaFoldDB" id="A0A217EZ19"/>
<protein>
    <submittedName>
        <fullName evidence="1">Uncharacterized protein</fullName>
    </submittedName>
</protein>
<evidence type="ECO:0000313" key="2">
    <source>
        <dbReference type="Proteomes" id="UP000195807"/>
    </source>
</evidence>